<organism evidence="11 12">
    <name type="scientific">Zosterops borbonicus</name>
    <dbReference type="NCBI Taxonomy" id="364589"/>
    <lineage>
        <taxon>Eukaryota</taxon>
        <taxon>Metazoa</taxon>
        <taxon>Chordata</taxon>
        <taxon>Craniata</taxon>
        <taxon>Vertebrata</taxon>
        <taxon>Euteleostomi</taxon>
        <taxon>Archelosauria</taxon>
        <taxon>Archosauria</taxon>
        <taxon>Dinosauria</taxon>
        <taxon>Saurischia</taxon>
        <taxon>Theropoda</taxon>
        <taxon>Coelurosauria</taxon>
        <taxon>Aves</taxon>
        <taxon>Neognathae</taxon>
        <taxon>Neoaves</taxon>
        <taxon>Telluraves</taxon>
        <taxon>Australaves</taxon>
        <taxon>Passeriformes</taxon>
        <taxon>Sylvioidea</taxon>
        <taxon>Zosteropidae</taxon>
        <taxon>Zosterops</taxon>
    </lineage>
</organism>
<keyword evidence="8" id="KW-0325">Glycoprotein</keyword>
<keyword evidence="4" id="KW-1133">Transmembrane helix</keyword>
<dbReference type="InterPro" id="IPR014745">
    <property type="entry name" value="MHC_II_a/b_N"/>
</dbReference>
<dbReference type="PANTHER" id="PTHR19944">
    <property type="entry name" value="MHC CLASS II-RELATED"/>
    <property type="match status" value="1"/>
</dbReference>
<sequence>FQQLTILEAEVSLTGNELQKYPFVTGSEGPCTLGIDYLRRGYFKDPKGHHWAFGIAAVETEEIRQLNTLPGLSEDPFAVGLLSVKEQQTSTRIFHFLGKFECHFIYGTEKVRFVLRYIYNRELYATFDSDVGHYVGYTPYGEKQARYWNSKPDIMERRRTEVDLFCRRNYKIFTPLLVERRGERGAERVPSGPALAMILEPLKTSLGITEEPSALLGTIPGASCPSRDPCSFPVHPSLSQCSRHVHPGPEWS</sequence>
<evidence type="ECO:0000313" key="12">
    <source>
        <dbReference type="Proteomes" id="UP000796761"/>
    </source>
</evidence>
<dbReference type="SMART" id="SM00921">
    <property type="entry name" value="MHC_II_beta"/>
    <property type="match status" value="1"/>
</dbReference>
<keyword evidence="7" id="KW-1015">Disulfide bond</keyword>
<dbReference type="Proteomes" id="UP000796761">
    <property type="component" value="Unassembled WGS sequence"/>
</dbReference>
<evidence type="ECO:0000256" key="8">
    <source>
        <dbReference type="ARBA" id="ARBA00023180"/>
    </source>
</evidence>
<reference evidence="11" key="1">
    <citation type="submission" date="2019-04" db="EMBL/GenBank/DDBJ databases">
        <title>Genome assembly of Zosterops borbonicus 15179.</title>
        <authorList>
            <person name="Leroy T."/>
            <person name="Anselmetti Y."/>
            <person name="Tilak M.-K."/>
            <person name="Nabholz B."/>
        </authorList>
    </citation>
    <scope>NUCLEOTIDE SEQUENCE</scope>
    <source>
        <strain evidence="11">HGM_15179</strain>
        <tissue evidence="11">Muscle</tissue>
    </source>
</reference>
<evidence type="ECO:0000256" key="1">
    <source>
        <dbReference type="ARBA" id="ARBA00004479"/>
    </source>
</evidence>
<dbReference type="SUPFAM" id="SSF54452">
    <property type="entry name" value="MHC antigen-recognition domain"/>
    <property type="match status" value="1"/>
</dbReference>
<keyword evidence="3" id="KW-0391">Immunity</keyword>
<dbReference type="OrthoDB" id="10043043at2759"/>
<dbReference type="GO" id="GO:0002250">
    <property type="term" value="P:adaptive immune response"/>
    <property type="evidence" value="ECO:0007669"/>
    <property type="project" value="UniProtKB-KW"/>
</dbReference>
<dbReference type="Pfam" id="PF00969">
    <property type="entry name" value="MHC_II_beta"/>
    <property type="match status" value="1"/>
</dbReference>
<dbReference type="EMBL" id="SWJQ01002765">
    <property type="protein sequence ID" value="TRZ06198.1"/>
    <property type="molecule type" value="Genomic_DNA"/>
</dbReference>
<protein>
    <recommendedName>
        <fullName evidence="10">MHC class II beta chain N-terminal domain-containing protein</fullName>
    </recommendedName>
</protein>
<name>A0A8K1D636_9PASS</name>
<keyword evidence="12" id="KW-1185">Reference proteome</keyword>
<dbReference type="InterPro" id="IPR011162">
    <property type="entry name" value="MHC_I/II-like_Ag-recog"/>
</dbReference>
<accession>A0A8K1D636</accession>
<comment type="subcellular location">
    <subcellularLocation>
        <location evidence="1">Membrane</location>
        <topology evidence="1">Single-pass type I membrane protein</topology>
    </subcellularLocation>
</comment>
<dbReference type="InterPro" id="IPR000353">
    <property type="entry name" value="MHC_II_b_N"/>
</dbReference>
<keyword evidence="9" id="KW-0491">MHC II</keyword>
<keyword evidence="6" id="KW-0472">Membrane</keyword>
<evidence type="ECO:0000256" key="3">
    <source>
        <dbReference type="ARBA" id="ARBA00022859"/>
    </source>
</evidence>
<keyword evidence="5" id="KW-1064">Adaptive immunity</keyword>
<dbReference type="GO" id="GO:0042613">
    <property type="term" value="C:MHC class II protein complex"/>
    <property type="evidence" value="ECO:0007669"/>
    <property type="project" value="UniProtKB-KW"/>
</dbReference>
<dbReference type="Gene3D" id="3.10.320.10">
    <property type="entry name" value="Class II Histocompatibility Antigen, M Beta Chain, Chain B, domain 1"/>
    <property type="match status" value="1"/>
</dbReference>
<gene>
    <name evidence="11" type="ORF">HGM15179_020909</name>
</gene>
<evidence type="ECO:0000256" key="6">
    <source>
        <dbReference type="ARBA" id="ARBA00023136"/>
    </source>
</evidence>
<evidence type="ECO:0000256" key="2">
    <source>
        <dbReference type="ARBA" id="ARBA00022692"/>
    </source>
</evidence>
<feature type="domain" description="MHC class II beta chain N-terminal" evidence="10">
    <location>
        <begin position="100"/>
        <end position="174"/>
    </location>
</feature>
<evidence type="ECO:0000256" key="5">
    <source>
        <dbReference type="ARBA" id="ARBA00023130"/>
    </source>
</evidence>
<dbReference type="InterPro" id="IPR050160">
    <property type="entry name" value="MHC/Immunoglobulin"/>
</dbReference>
<evidence type="ECO:0000256" key="4">
    <source>
        <dbReference type="ARBA" id="ARBA00022989"/>
    </source>
</evidence>
<evidence type="ECO:0000313" key="11">
    <source>
        <dbReference type="EMBL" id="TRZ06198.1"/>
    </source>
</evidence>
<dbReference type="PANTHER" id="PTHR19944:SF99">
    <property type="entry name" value="HLA CLASS II HISTOCOMPATIBILITY ANTIGEN, DRB1 BETA CHAIN"/>
    <property type="match status" value="1"/>
</dbReference>
<evidence type="ECO:0000256" key="7">
    <source>
        <dbReference type="ARBA" id="ARBA00023157"/>
    </source>
</evidence>
<evidence type="ECO:0000259" key="10">
    <source>
        <dbReference type="SMART" id="SM00921"/>
    </source>
</evidence>
<dbReference type="AlphaFoldDB" id="A0A8K1D636"/>
<evidence type="ECO:0000256" key="9">
    <source>
        <dbReference type="ARBA" id="ARBA00023182"/>
    </source>
</evidence>
<keyword evidence="2" id="KW-0812">Transmembrane</keyword>
<proteinExistence type="predicted"/>
<dbReference type="GO" id="GO:0002504">
    <property type="term" value="P:antigen processing and presentation of peptide or polysaccharide antigen via MHC class II"/>
    <property type="evidence" value="ECO:0007669"/>
    <property type="project" value="UniProtKB-KW"/>
</dbReference>
<comment type="caution">
    <text evidence="11">The sequence shown here is derived from an EMBL/GenBank/DDBJ whole genome shotgun (WGS) entry which is preliminary data.</text>
</comment>
<dbReference type="FunFam" id="3.10.320.10:FF:000001">
    <property type="entry name" value="HLA class II histocompatibility antigen, DRB1-1 beta chain"/>
    <property type="match status" value="1"/>
</dbReference>
<feature type="non-terminal residue" evidence="11">
    <location>
        <position position="252"/>
    </location>
</feature>